<dbReference type="EMBL" id="CAJDYZ010003443">
    <property type="protein sequence ID" value="CAD1470127.1"/>
    <property type="molecule type" value="Genomic_DNA"/>
</dbReference>
<proteinExistence type="predicted"/>
<reference evidence="2" key="1">
    <citation type="submission" date="2020-07" db="EMBL/GenBank/DDBJ databases">
        <authorList>
            <person name="Nazaruddin N."/>
        </authorList>
    </citation>
    <scope>NUCLEOTIDE SEQUENCE</scope>
</reference>
<evidence type="ECO:0000256" key="1">
    <source>
        <dbReference type="SAM" id="MobiDB-lite"/>
    </source>
</evidence>
<accession>A0A6V7GXP4</accession>
<feature type="compositionally biased region" description="Low complexity" evidence="1">
    <location>
        <begin position="24"/>
        <end position="38"/>
    </location>
</feature>
<keyword evidence="3" id="KW-1185">Reference proteome</keyword>
<organism evidence="2 3">
    <name type="scientific">Heterotrigona itama</name>
    <dbReference type="NCBI Taxonomy" id="395501"/>
    <lineage>
        <taxon>Eukaryota</taxon>
        <taxon>Metazoa</taxon>
        <taxon>Ecdysozoa</taxon>
        <taxon>Arthropoda</taxon>
        <taxon>Hexapoda</taxon>
        <taxon>Insecta</taxon>
        <taxon>Pterygota</taxon>
        <taxon>Neoptera</taxon>
        <taxon>Endopterygota</taxon>
        <taxon>Hymenoptera</taxon>
        <taxon>Apocrita</taxon>
        <taxon>Aculeata</taxon>
        <taxon>Apoidea</taxon>
        <taxon>Anthophila</taxon>
        <taxon>Apidae</taxon>
        <taxon>Heterotrigona</taxon>
    </lineage>
</organism>
<name>A0A6V7GXP4_9HYME</name>
<comment type="caution">
    <text evidence="2">The sequence shown here is derived from an EMBL/GenBank/DDBJ whole genome shotgun (WGS) entry which is preliminary data.</text>
</comment>
<protein>
    <submittedName>
        <fullName evidence="2">Uncharacterized protein</fullName>
    </submittedName>
</protein>
<sequence>MERRDRGRDVQLPERVTGIVTMTAGQSAHHAETAAASTGPGGLHREGQALGWPPNQTEMRNCGELGSRAAPSSAEHW</sequence>
<dbReference type="AlphaFoldDB" id="A0A6V7GXP4"/>
<dbReference type="Proteomes" id="UP000752696">
    <property type="component" value="Unassembled WGS sequence"/>
</dbReference>
<evidence type="ECO:0000313" key="3">
    <source>
        <dbReference type="Proteomes" id="UP000752696"/>
    </source>
</evidence>
<feature type="region of interest" description="Disordered" evidence="1">
    <location>
        <begin position="23"/>
        <end position="77"/>
    </location>
</feature>
<gene>
    <name evidence="2" type="ORF">MHI_LOCUS178092</name>
</gene>
<evidence type="ECO:0000313" key="2">
    <source>
        <dbReference type="EMBL" id="CAD1470127.1"/>
    </source>
</evidence>